<dbReference type="Gene3D" id="3.10.450.50">
    <property type="match status" value="1"/>
</dbReference>
<dbReference type="Pfam" id="PF12680">
    <property type="entry name" value="SnoaL_2"/>
    <property type="match status" value="1"/>
</dbReference>
<dbReference type="PATRIC" id="fig|1641812.3.peg.4386"/>
<dbReference type="AlphaFoldDB" id="A0A0F6RNN7"/>
<reference evidence="2 3" key="1">
    <citation type="journal article" date="2015" name="Genome Announc.">
        <title>Complete Genome Sequence of Microcystis aeruginosa NIES-2549, a Bloom-Forming Cyanobacterium from Lake Kasumigaura, Japan.</title>
        <authorList>
            <person name="Yamaguchi H."/>
            <person name="Suzuki S."/>
            <person name="Tanabe Y."/>
            <person name="Osana Y."/>
            <person name="Shimura Y."/>
            <person name="Ishida K."/>
            <person name="Kawachi M."/>
        </authorList>
    </citation>
    <scope>NUCLEOTIDE SEQUENCE [LARGE SCALE GENOMIC DNA]</scope>
    <source>
        <strain evidence="2 3">NIES-2549</strain>
    </source>
</reference>
<evidence type="ECO:0000313" key="2">
    <source>
        <dbReference type="EMBL" id="AKE66570.1"/>
    </source>
</evidence>
<protein>
    <recommendedName>
        <fullName evidence="1">SnoaL-like domain-containing protein</fullName>
    </recommendedName>
</protein>
<gene>
    <name evidence="2" type="ORF">MYAER_4248</name>
</gene>
<dbReference type="SUPFAM" id="SSF54427">
    <property type="entry name" value="NTF2-like"/>
    <property type="match status" value="1"/>
</dbReference>
<dbReference type="Proteomes" id="UP000034103">
    <property type="component" value="Chromosome"/>
</dbReference>
<proteinExistence type="predicted"/>
<dbReference type="HOGENOM" id="CLU_137372_0_0_3"/>
<feature type="domain" description="SnoaL-like" evidence="1">
    <location>
        <begin position="22"/>
        <end position="68"/>
    </location>
</feature>
<accession>A0A0F6RNN7</accession>
<dbReference type="InterPro" id="IPR037401">
    <property type="entry name" value="SnoaL-like"/>
</dbReference>
<dbReference type="InterPro" id="IPR032710">
    <property type="entry name" value="NTF2-like_dom_sf"/>
</dbReference>
<organism evidence="2 3">
    <name type="scientific">Microcystis aeruginosa NIES-2549</name>
    <dbReference type="NCBI Taxonomy" id="1641812"/>
    <lineage>
        <taxon>Bacteria</taxon>
        <taxon>Bacillati</taxon>
        <taxon>Cyanobacteriota</taxon>
        <taxon>Cyanophyceae</taxon>
        <taxon>Oscillatoriophycideae</taxon>
        <taxon>Chroococcales</taxon>
        <taxon>Microcystaceae</taxon>
        <taxon>Microcystis</taxon>
    </lineage>
</organism>
<sequence>MSAPVSCPQISIAGITEPIIYRYFQRLNAGEFAETARLFAEDGILIAPFEEGVRGRQAIANYLREEAPGLTAFPSQGSLETLDDQSTRITITGQVQTPLFKVNVRWQFQLTNSGEIAAVEVKLLASPRELINLRQFA</sequence>
<evidence type="ECO:0000313" key="3">
    <source>
        <dbReference type="Proteomes" id="UP000034103"/>
    </source>
</evidence>
<name>A0A0F6RNN7_MICAE</name>
<dbReference type="RefSeq" id="WP_046663492.1">
    <property type="nucleotide sequence ID" value="NZ_CP011304.1"/>
</dbReference>
<evidence type="ECO:0000259" key="1">
    <source>
        <dbReference type="Pfam" id="PF12680"/>
    </source>
</evidence>
<dbReference type="EMBL" id="CP011304">
    <property type="protein sequence ID" value="AKE66570.1"/>
    <property type="molecule type" value="Genomic_DNA"/>
</dbReference>